<organism evidence="2 3">
    <name type="scientific">Zancudomyces culisetae</name>
    <name type="common">Gut fungus</name>
    <name type="synonym">Smittium culisetae</name>
    <dbReference type="NCBI Taxonomy" id="1213189"/>
    <lineage>
        <taxon>Eukaryota</taxon>
        <taxon>Fungi</taxon>
        <taxon>Fungi incertae sedis</taxon>
        <taxon>Zoopagomycota</taxon>
        <taxon>Kickxellomycotina</taxon>
        <taxon>Harpellomycetes</taxon>
        <taxon>Harpellales</taxon>
        <taxon>Legeriomycetaceae</taxon>
        <taxon>Zancudomyces</taxon>
    </lineage>
</organism>
<gene>
    <name evidence="2" type="ORF">AX774_g3800</name>
</gene>
<keyword evidence="3" id="KW-1185">Reference proteome</keyword>
<dbReference type="Proteomes" id="UP000188320">
    <property type="component" value="Unassembled WGS sequence"/>
</dbReference>
<comment type="caution">
    <text evidence="2">The sequence shown here is derived from an EMBL/GenBank/DDBJ whole genome shotgun (WGS) entry which is preliminary data.</text>
</comment>
<evidence type="ECO:0000313" key="3">
    <source>
        <dbReference type="Proteomes" id="UP000188320"/>
    </source>
</evidence>
<sequence length="255" mass="28812">MVAKLEQGRPVYKDQSDKDKEVKSNPISTTTRANKTVKEAIVDNSQFSEFLKTFQQLSVSLIERNDKANVHIKVECHNSSKETGNIDKGIDTNKGVNFISFLPDEAEKDSEVITEEVLIVIKRKSPDTETRVGWPAKVRNATRRKEVYTTLNQTDTNSRSEAAVTRTVEDSVASKQFSLREDLEKYFPKISLMQLLDSSKQIAEEWKDIENKSASTKLNEILIQEKATVVDTGAGCPGITTKPKTNDYIEEEMYK</sequence>
<reference evidence="3" key="1">
    <citation type="submission" date="2017-01" db="EMBL/GenBank/DDBJ databases">
        <authorList>
            <person name="Wang Y."/>
            <person name="White M."/>
            <person name="Kvist S."/>
            <person name="Moncalvo J.-M."/>
        </authorList>
    </citation>
    <scope>NUCLEOTIDE SEQUENCE [LARGE SCALE GENOMIC DNA]</scope>
    <source>
        <strain evidence="3">COL-18-3</strain>
    </source>
</reference>
<name>A0A1R1PPA8_ZANCU</name>
<proteinExistence type="predicted"/>
<dbReference type="EMBL" id="LSSK01000611">
    <property type="protein sequence ID" value="OMH82712.1"/>
    <property type="molecule type" value="Genomic_DNA"/>
</dbReference>
<evidence type="ECO:0000313" key="2">
    <source>
        <dbReference type="EMBL" id="OMH82712.1"/>
    </source>
</evidence>
<protein>
    <submittedName>
        <fullName evidence="2">Uncharacterized protein</fullName>
    </submittedName>
</protein>
<feature type="region of interest" description="Disordered" evidence="1">
    <location>
        <begin position="1"/>
        <end position="33"/>
    </location>
</feature>
<feature type="compositionally biased region" description="Basic and acidic residues" evidence="1">
    <location>
        <begin position="11"/>
        <end position="23"/>
    </location>
</feature>
<evidence type="ECO:0000256" key="1">
    <source>
        <dbReference type="SAM" id="MobiDB-lite"/>
    </source>
</evidence>
<accession>A0A1R1PPA8</accession>
<dbReference type="AlphaFoldDB" id="A0A1R1PPA8"/>